<comment type="similarity">
    <text evidence="1">Belongs to the oxygen-dependent FAD-linked oxidoreductase family.</text>
</comment>
<accession>R1EIF8</accession>
<proteinExistence type="inferred from homology"/>
<dbReference type="HOGENOM" id="CLU_018354_1_2_1"/>
<feature type="chain" id="PRO_5004358989" evidence="5">
    <location>
        <begin position="29"/>
        <end position="467"/>
    </location>
</feature>
<evidence type="ECO:0000256" key="4">
    <source>
        <dbReference type="ARBA" id="ARBA00023002"/>
    </source>
</evidence>
<evidence type="ECO:0000259" key="6">
    <source>
        <dbReference type="PROSITE" id="PS51387"/>
    </source>
</evidence>
<dbReference type="InterPro" id="IPR016166">
    <property type="entry name" value="FAD-bd_PCMH"/>
</dbReference>
<dbReference type="eggNOG" id="KOG1231">
    <property type="taxonomic scope" value="Eukaryota"/>
</dbReference>
<evidence type="ECO:0000256" key="5">
    <source>
        <dbReference type="SAM" id="SignalP"/>
    </source>
</evidence>
<dbReference type="PANTHER" id="PTHR42973:SF53">
    <property type="entry name" value="FAD-BINDING PCMH-TYPE DOMAIN-CONTAINING PROTEIN-RELATED"/>
    <property type="match status" value="1"/>
</dbReference>
<evidence type="ECO:0000256" key="3">
    <source>
        <dbReference type="ARBA" id="ARBA00022827"/>
    </source>
</evidence>
<dbReference type="Proteomes" id="UP000013521">
    <property type="component" value="Unassembled WGS sequence"/>
</dbReference>
<dbReference type="PROSITE" id="PS51387">
    <property type="entry name" value="FAD_PCMH"/>
    <property type="match status" value="1"/>
</dbReference>
<dbReference type="KEGG" id="npa:UCRNP2_5715"/>
<feature type="signal peptide" evidence="5">
    <location>
        <begin position="1"/>
        <end position="28"/>
    </location>
</feature>
<gene>
    <name evidence="7" type="ORF">UCRNP2_5715</name>
</gene>
<dbReference type="AlphaFoldDB" id="R1EIF8"/>
<dbReference type="InterPro" id="IPR016169">
    <property type="entry name" value="FAD-bd_PCMH_sub2"/>
</dbReference>
<feature type="domain" description="FAD-binding PCMH-type" evidence="6">
    <location>
        <begin position="76"/>
        <end position="237"/>
    </location>
</feature>
<dbReference type="InterPro" id="IPR006094">
    <property type="entry name" value="Oxid_FAD_bind_N"/>
</dbReference>
<reference evidence="8" key="1">
    <citation type="journal article" date="2013" name="Genome Announc.">
        <title>Draft genome sequence of Neofusicoccum parvum isolate UCR-NP2, a fungal vascular pathogen associated with grapevine cankers.</title>
        <authorList>
            <person name="Blanco-Ulate B."/>
            <person name="Rolshausen P."/>
            <person name="Cantu D."/>
        </authorList>
    </citation>
    <scope>NUCLEOTIDE SEQUENCE [LARGE SCALE GENOMIC DNA]</scope>
    <source>
        <strain evidence="8">UCR-NP2</strain>
    </source>
</reference>
<keyword evidence="2" id="KW-0285">Flavoprotein</keyword>
<keyword evidence="5" id="KW-0732">Signal</keyword>
<dbReference type="STRING" id="1287680.R1EIF8"/>
<dbReference type="InterPro" id="IPR050416">
    <property type="entry name" value="FAD-linked_Oxidoreductase"/>
</dbReference>
<name>R1EIF8_BOTPV</name>
<dbReference type="InterPro" id="IPR036318">
    <property type="entry name" value="FAD-bd_PCMH-like_sf"/>
</dbReference>
<dbReference type="OrthoDB" id="2151789at2759"/>
<evidence type="ECO:0000256" key="1">
    <source>
        <dbReference type="ARBA" id="ARBA00005466"/>
    </source>
</evidence>
<protein>
    <submittedName>
        <fullName evidence="7">Putative fad binding domain-containing protein</fullName>
    </submittedName>
</protein>
<evidence type="ECO:0000313" key="7">
    <source>
        <dbReference type="EMBL" id="EOD47548.1"/>
    </source>
</evidence>
<sequence>MAAFTTPTGLLLVLLGVLTALLGHEVSAQFFAIPTTRDVGTGGCDVACATLASDFGAQLHYPDADKNFTVWDQKSRDVRSACRIEPATSKEVAAVLGVLVSNWCNFAVKSGGHSSSRDASNSVGGVTVDLKRISSVELSADRTQTRVGTGAIWGDVYRALEPKNLTVIGGRVDDVGVGGLLTGGGISFLSAHSKLVLPNATIITANENCNSDLYFALRGGGNNFGIVTHFTLKTVSQGKIRGGQKFYSMDKMDALIDQSHKLTLSDDPSIGFWTGVIWMCSHNTTLALAQEMYSKPVQNPAVWSDFDKVEPLGSTMRTEYMSNFSMELKTGTPSGNRNWMATMTFLPSKEQEKRMVQIFNEEVDRVKAKAPTFQPSMTFQPIPVSAIKAMKVRGGSALGFESDTPLTLCNWASSWHDAKEDDAAYEFRQRMLARSRASAVELGVLHKYVYMNYADSERDDVFAGYHK</sequence>
<organism evidence="7 8">
    <name type="scientific">Botryosphaeria parva (strain UCR-NP2)</name>
    <name type="common">Grapevine canker fungus</name>
    <name type="synonym">Neofusicoccum parvum</name>
    <dbReference type="NCBI Taxonomy" id="1287680"/>
    <lineage>
        <taxon>Eukaryota</taxon>
        <taxon>Fungi</taxon>
        <taxon>Dikarya</taxon>
        <taxon>Ascomycota</taxon>
        <taxon>Pezizomycotina</taxon>
        <taxon>Dothideomycetes</taxon>
        <taxon>Dothideomycetes incertae sedis</taxon>
        <taxon>Botryosphaeriales</taxon>
        <taxon>Botryosphaeriaceae</taxon>
        <taxon>Neofusicoccum</taxon>
    </lineage>
</organism>
<dbReference type="SUPFAM" id="SSF56176">
    <property type="entry name" value="FAD-binding/transporter-associated domain-like"/>
    <property type="match status" value="1"/>
</dbReference>
<dbReference type="Pfam" id="PF01565">
    <property type="entry name" value="FAD_binding_4"/>
    <property type="match status" value="1"/>
</dbReference>
<dbReference type="EMBL" id="KB916321">
    <property type="protein sequence ID" value="EOD47548.1"/>
    <property type="molecule type" value="Genomic_DNA"/>
</dbReference>
<dbReference type="Gene3D" id="3.30.465.10">
    <property type="match status" value="1"/>
</dbReference>
<dbReference type="GO" id="GO:0016491">
    <property type="term" value="F:oxidoreductase activity"/>
    <property type="evidence" value="ECO:0007669"/>
    <property type="project" value="UniProtKB-KW"/>
</dbReference>
<dbReference type="OMA" id="FTIWDAK"/>
<dbReference type="PANTHER" id="PTHR42973">
    <property type="entry name" value="BINDING OXIDOREDUCTASE, PUTATIVE (AFU_ORTHOLOGUE AFUA_1G17690)-RELATED"/>
    <property type="match status" value="1"/>
</dbReference>
<keyword evidence="3" id="KW-0274">FAD</keyword>
<evidence type="ECO:0000256" key="2">
    <source>
        <dbReference type="ARBA" id="ARBA00022630"/>
    </source>
</evidence>
<evidence type="ECO:0000313" key="8">
    <source>
        <dbReference type="Proteomes" id="UP000013521"/>
    </source>
</evidence>
<keyword evidence="4" id="KW-0560">Oxidoreductase</keyword>
<dbReference type="GO" id="GO:0071949">
    <property type="term" value="F:FAD binding"/>
    <property type="evidence" value="ECO:0007669"/>
    <property type="project" value="InterPro"/>
</dbReference>